<dbReference type="EMBL" id="LVJI01000014">
    <property type="protein sequence ID" value="OAB46930.1"/>
    <property type="molecule type" value="Genomic_DNA"/>
</dbReference>
<keyword evidence="5" id="KW-1185">Reference proteome</keyword>
<keyword evidence="1" id="KW-0285">Flavoprotein</keyword>
<evidence type="ECO:0000259" key="3">
    <source>
        <dbReference type="PROSITE" id="PS51085"/>
    </source>
</evidence>
<dbReference type="PANTHER" id="PTHR43644:SF1">
    <property type="entry name" value="NAD(P)H-FLAVIN REDUCTASE"/>
    <property type="match status" value="1"/>
</dbReference>
<comment type="caution">
    <text evidence="4">The sequence shown here is derived from an EMBL/GenBank/DDBJ whole genome shotgun (WGS) entry which is preliminary data.</text>
</comment>
<protein>
    <submittedName>
        <fullName evidence="4">Ferredoxin</fullName>
    </submittedName>
</protein>
<feature type="domain" description="2Fe-2S ferredoxin-type" evidence="3">
    <location>
        <begin position="3"/>
        <end position="97"/>
    </location>
</feature>
<evidence type="ECO:0000256" key="2">
    <source>
        <dbReference type="ARBA" id="ARBA00022827"/>
    </source>
</evidence>
<dbReference type="Pfam" id="PF00111">
    <property type="entry name" value="Fer2"/>
    <property type="match status" value="1"/>
</dbReference>
<evidence type="ECO:0000256" key="1">
    <source>
        <dbReference type="ARBA" id="ARBA00022630"/>
    </source>
</evidence>
<dbReference type="SUPFAM" id="SSF54292">
    <property type="entry name" value="2Fe-2S ferredoxin-like"/>
    <property type="match status" value="1"/>
</dbReference>
<evidence type="ECO:0000313" key="5">
    <source>
        <dbReference type="Proteomes" id="UP000077355"/>
    </source>
</evidence>
<dbReference type="PROSITE" id="PS51085">
    <property type="entry name" value="2FE2S_FER_2"/>
    <property type="match status" value="1"/>
</dbReference>
<sequence>MDHTITFKPVGKHIKVRHGTSVLNAARNCGVHIPTRCGGKAGCLMCKIEVSEQHSLALSPIYDVERRKLGSLVNEGIRLSCQSLIQGDVEVNIPEDRLKAAIRKQLEAARNKDFEDELW</sequence>
<gene>
    <name evidence="4" type="ORF">PBAT_09720</name>
</gene>
<dbReference type="InterPro" id="IPR001041">
    <property type="entry name" value="2Fe-2S_ferredoxin-type"/>
</dbReference>
<dbReference type="Proteomes" id="UP000077355">
    <property type="component" value="Unassembled WGS sequence"/>
</dbReference>
<evidence type="ECO:0000313" key="4">
    <source>
        <dbReference type="EMBL" id="OAB46930.1"/>
    </source>
</evidence>
<dbReference type="AlphaFoldDB" id="A0A168PNG8"/>
<dbReference type="InterPro" id="IPR036010">
    <property type="entry name" value="2Fe-2S_ferredoxin-like_sf"/>
</dbReference>
<dbReference type="CDD" id="cd00207">
    <property type="entry name" value="fer2"/>
    <property type="match status" value="1"/>
</dbReference>
<dbReference type="PANTHER" id="PTHR43644">
    <property type="entry name" value="NA(+)-TRANSLOCATING NADH-QUINONE REDUCTASE SUBUNIT"/>
    <property type="match status" value="1"/>
</dbReference>
<dbReference type="RefSeq" id="WP_068648959.1">
    <property type="nucleotide sequence ID" value="NZ_CP043611.1"/>
</dbReference>
<accession>A0A168PNG8</accession>
<keyword evidence="2" id="KW-0274">FAD</keyword>
<name>A0A168PNG8_9BACL</name>
<dbReference type="GO" id="GO:0051536">
    <property type="term" value="F:iron-sulfur cluster binding"/>
    <property type="evidence" value="ECO:0007669"/>
    <property type="project" value="InterPro"/>
</dbReference>
<dbReference type="OrthoDB" id="9810588at2"/>
<organism evidence="4 5">
    <name type="scientific">Paenibacillus antarcticus</name>
    <dbReference type="NCBI Taxonomy" id="253703"/>
    <lineage>
        <taxon>Bacteria</taxon>
        <taxon>Bacillati</taxon>
        <taxon>Bacillota</taxon>
        <taxon>Bacilli</taxon>
        <taxon>Bacillales</taxon>
        <taxon>Paenibacillaceae</taxon>
        <taxon>Paenibacillus</taxon>
    </lineage>
</organism>
<reference evidence="4 5" key="1">
    <citation type="submission" date="2016-03" db="EMBL/GenBank/DDBJ databases">
        <title>Draft genome sequence of Paenibacillus antarcticus CECT 5836.</title>
        <authorList>
            <person name="Shin S.-K."/>
            <person name="Yi H."/>
        </authorList>
    </citation>
    <scope>NUCLEOTIDE SEQUENCE [LARGE SCALE GENOMIC DNA]</scope>
    <source>
        <strain evidence="4 5">CECT 5836</strain>
    </source>
</reference>
<proteinExistence type="predicted"/>
<dbReference type="InterPro" id="IPR012675">
    <property type="entry name" value="Beta-grasp_dom_sf"/>
</dbReference>
<dbReference type="Gene3D" id="3.10.20.30">
    <property type="match status" value="1"/>
</dbReference>